<dbReference type="SUPFAM" id="SSF51735">
    <property type="entry name" value="NAD(P)-binding Rossmann-fold domains"/>
    <property type="match status" value="1"/>
</dbReference>
<dbReference type="InterPro" id="IPR020904">
    <property type="entry name" value="Sc_DH/Rdtase_CS"/>
</dbReference>
<dbReference type="Proteomes" id="UP000318483">
    <property type="component" value="Chromosome"/>
</dbReference>
<dbReference type="NCBIfam" id="NF005559">
    <property type="entry name" value="PRK07231.1"/>
    <property type="match status" value="1"/>
</dbReference>
<dbReference type="OrthoDB" id="198783at2"/>
<dbReference type="Pfam" id="PF13561">
    <property type="entry name" value="adh_short_C2"/>
    <property type="match status" value="1"/>
</dbReference>
<dbReference type="PRINTS" id="PR00081">
    <property type="entry name" value="GDHRDH"/>
</dbReference>
<dbReference type="AlphaFoldDB" id="A0A5B8ITE9"/>
<proteinExistence type="inferred from homology"/>
<dbReference type="FunFam" id="3.40.50.720:FF:000084">
    <property type="entry name" value="Short-chain dehydrogenase reductase"/>
    <property type="match status" value="1"/>
</dbReference>
<name>A0A5B8ITE9_9RHOB</name>
<dbReference type="NCBIfam" id="NF009466">
    <property type="entry name" value="PRK12826.1-2"/>
    <property type="match status" value="1"/>
</dbReference>
<dbReference type="Gene3D" id="3.40.50.720">
    <property type="entry name" value="NAD(P)-binding Rossmann-like Domain"/>
    <property type="match status" value="1"/>
</dbReference>
<dbReference type="KEGG" id="lit:FPZ52_00255"/>
<dbReference type="EMBL" id="CP042261">
    <property type="protein sequence ID" value="QDY68211.1"/>
    <property type="molecule type" value="Genomic_DNA"/>
</dbReference>
<dbReference type="PANTHER" id="PTHR42760:SF40">
    <property type="entry name" value="3-OXOACYL-[ACYL-CARRIER-PROTEIN] REDUCTASE, CHLOROPLASTIC"/>
    <property type="match status" value="1"/>
</dbReference>
<accession>A0A5B8ITE9</accession>
<dbReference type="InterPro" id="IPR002347">
    <property type="entry name" value="SDR_fam"/>
</dbReference>
<keyword evidence="4" id="KW-1185">Reference proteome</keyword>
<dbReference type="InterPro" id="IPR036291">
    <property type="entry name" value="NAD(P)-bd_dom_sf"/>
</dbReference>
<dbReference type="GO" id="GO:0016616">
    <property type="term" value="F:oxidoreductase activity, acting on the CH-OH group of donors, NAD or NADP as acceptor"/>
    <property type="evidence" value="ECO:0007669"/>
    <property type="project" value="UniProtKB-ARBA"/>
</dbReference>
<dbReference type="PANTHER" id="PTHR42760">
    <property type="entry name" value="SHORT-CHAIN DEHYDROGENASES/REDUCTASES FAMILY MEMBER"/>
    <property type="match status" value="1"/>
</dbReference>
<dbReference type="PRINTS" id="PR00080">
    <property type="entry name" value="SDRFAMILY"/>
</dbReference>
<evidence type="ECO:0000259" key="2">
    <source>
        <dbReference type="SMART" id="SM00822"/>
    </source>
</evidence>
<evidence type="ECO:0000313" key="3">
    <source>
        <dbReference type="EMBL" id="QDY68211.1"/>
    </source>
</evidence>
<protein>
    <submittedName>
        <fullName evidence="3">3-oxoacyl-ACP reductase FabG</fullName>
    </submittedName>
</protein>
<comment type="similarity">
    <text evidence="1">Belongs to the short-chain dehydrogenases/reductases (SDR) family.</text>
</comment>
<feature type="domain" description="Ketoreductase" evidence="2">
    <location>
        <begin position="14"/>
        <end position="201"/>
    </location>
</feature>
<reference evidence="3 4" key="1">
    <citation type="submission" date="2019-07" db="EMBL/GenBank/DDBJ databases">
        <title>Litoreibacter alkalisoli sp. nov., isolated from saline-alkaline soil.</title>
        <authorList>
            <person name="Wang S."/>
            <person name="Xu L."/>
            <person name="Xing Y.-T."/>
            <person name="Sun J.-Q."/>
        </authorList>
    </citation>
    <scope>NUCLEOTIDE SEQUENCE [LARGE SCALE GENOMIC DNA]</scope>
    <source>
        <strain evidence="3 4">LN3S51</strain>
    </source>
</reference>
<dbReference type="InterPro" id="IPR057326">
    <property type="entry name" value="KR_dom"/>
</dbReference>
<dbReference type="PROSITE" id="PS00061">
    <property type="entry name" value="ADH_SHORT"/>
    <property type="match status" value="1"/>
</dbReference>
<dbReference type="RefSeq" id="WP_146362615.1">
    <property type="nucleotide sequence ID" value="NZ_CP042261.1"/>
</dbReference>
<organism evidence="3 4">
    <name type="scientific">Qingshengfaniella alkalisoli</name>
    <dbReference type="NCBI Taxonomy" id="2599296"/>
    <lineage>
        <taxon>Bacteria</taxon>
        <taxon>Pseudomonadati</taxon>
        <taxon>Pseudomonadota</taxon>
        <taxon>Alphaproteobacteria</taxon>
        <taxon>Rhodobacterales</taxon>
        <taxon>Paracoccaceae</taxon>
        <taxon>Qingshengfaniella</taxon>
    </lineage>
</organism>
<evidence type="ECO:0000256" key="1">
    <source>
        <dbReference type="ARBA" id="ARBA00006484"/>
    </source>
</evidence>
<sequence length="254" mass="26631">MTSKQDYPGSLCGKTAIVTGSGRGIGRGIVSALHARGAQVAVVDIDPATSAETATVLGDRTIAITADVSSSAAVKEMVEQVVDRFGGIDILVNNAGIDRAIPILDMSEEEWDRLMNINLKSVFLCTKAVLPSIIERGGGCVISTSSIVARQGAMNGGIHYAASKGAILAFTKTLARQMANKGIRANAIAPGVVDTDLIREHMPEDVREKVMSAIPVGRLAQTEEIGGLVAYLVSDEARYITGATFDINGGFWIG</sequence>
<gene>
    <name evidence="3" type="ORF">FPZ52_00255</name>
</gene>
<dbReference type="SMART" id="SM00822">
    <property type="entry name" value="PKS_KR"/>
    <property type="match status" value="1"/>
</dbReference>
<evidence type="ECO:0000313" key="4">
    <source>
        <dbReference type="Proteomes" id="UP000318483"/>
    </source>
</evidence>
<dbReference type="GO" id="GO:0030497">
    <property type="term" value="P:fatty acid elongation"/>
    <property type="evidence" value="ECO:0007669"/>
    <property type="project" value="TreeGrafter"/>
</dbReference>